<dbReference type="Proteomes" id="UP000270661">
    <property type="component" value="Unassembled WGS sequence"/>
</dbReference>
<protein>
    <submittedName>
        <fullName evidence="2">Uncharacterized protein</fullName>
    </submittedName>
</protein>
<dbReference type="AlphaFoldDB" id="A0A3M3EKG8"/>
<name>A0A3M3EKG8_9PSED</name>
<proteinExistence type="predicted"/>
<dbReference type="EMBL" id="RBOJ01000071">
    <property type="protein sequence ID" value="RMM50127.1"/>
    <property type="molecule type" value="Genomic_DNA"/>
</dbReference>
<accession>A0A3M3EKG8</accession>
<dbReference type="AntiFam" id="ANF00178">
    <property type="entry name" value="Shadow ORF (opposite dhbF)"/>
</dbReference>
<keyword evidence="3" id="KW-1185">Reference proteome</keyword>
<evidence type="ECO:0000256" key="1">
    <source>
        <dbReference type="SAM" id="MobiDB-lite"/>
    </source>
</evidence>
<evidence type="ECO:0000313" key="2">
    <source>
        <dbReference type="EMBL" id="RMM50127.1"/>
    </source>
</evidence>
<sequence length="444" mass="47567">MAGWQARQPLRLGQGDLGVSVFDQEGQAPGGQFRIQRQPGGAGMDDTEQGDDHVYRAFHAHRHDVIGADAGRTQGPGNGLRPLIQLGVAQALTFEHQRRGVGAEGGLLAQGGVQVGRAAVVTLGGVPAVQLLLILLLREQLDQRSPRRRHQRIQQRTPLRAPALHRRLVEQRRLVFQRQGHVVAVILDFPALFELGVDHRQRLLFDLQSRPLAAVHAAIVKGEQHLEQRRAVQVAVLGDGADQGGEGQVRVGLGRTQIGFEIGEQLLGRGPLVDFAADHQGVDQAGQQRLGLRLIALVRRGAETNLALAAVTRQQCAQGRGQHHVSGGAALAGELADRFGALGTEVDDQLPGSTIGFGAPWMVDRQVELVVVLAQVFFPVLQAVIASGLGVRVLLPQGEVDIVDLQRRPARRLPFEAGGVGLGQLIDEQLHGPAVGGAVVQAHQ</sequence>
<organism evidence="2 3">
    <name type="scientific">Pseudomonas corrugata</name>
    <dbReference type="NCBI Taxonomy" id="47879"/>
    <lineage>
        <taxon>Bacteria</taxon>
        <taxon>Pseudomonadati</taxon>
        <taxon>Pseudomonadota</taxon>
        <taxon>Gammaproteobacteria</taxon>
        <taxon>Pseudomonadales</taxon>
        <taxon>Pseudomonadaceae</taxon>
        <taxon>Pseudomonas</taxon>
    </lineage>
</organism>
<reference evidence="2 3" key="1">
    <citation type="submission" date="2018-08" db="EMBL/GenBank/DDBJ databases">
        <title>Recombination of ecologically and evolutionarily significant loci maintains genetic cohesion in the Pseudomonas syringae species complex.</title>
        <authorList>
            <person name="Dillon M."/>
            <person name="Thakur S."/>
            <person name="Almeida R.N.D."/>
            <person name="Weir B.S."/>
            <person name="Guttman D.S."/>
        </authorList>
    </citation>
    <scope>NUCLEOTIDE SEQUENCE [LARGE SCALE GENOMIC DNA]</scope>
    <source>
        <strain evidence="2 3">NCPPB2445</strain>
    </source>
</reference>
<gene>
    <name evidence="2" type="ORF">ALQ77_05329</name>
</gene>
<evidence type="ECO:0000313" key="3">
    <source>
        <dbReference type="Proteomes" id="UP000270661"/>
    </source>
</evidence>
<comment type="caution">
    <text evidence="2">The sequence shown here is derived from an EMBL/GenBank/DDBJ whole genome shotgun (WGS) entry which is preliminary data.</text>
</comment>
<feature type="region of interest" description="Disordered" evidence="1">
    <location>
        <begin position="26"/>
        <end position="46"/>
    </location>
</feature>